<evidence type="ECO:0000256" key="3">
    <source>
        <dbReference type="ARBA" id="ARBA00022475"/>
    </source>
</evidence>
<keyword evidence="4 7" id="KW-0812">Transmembrane</keyword>
<dbReference type="InterPro" id="IPR020846">
    <property type="entry name" value="MFS_dom"/>
</dbReference>
<evidence type="ECO:0000256" key="7">
    <source>
        <dbReference type="SAM" id="Phobius"/>
    </source>
</evidence>
<evidence type="ECO:0000313" key="9">
    <source>
        <dbReference type="EMBL" id="SVA35893.1"/>
    </source>
</evidence>
<dbReference type="Pfam" id="PF00854">
    <property type="entry name" value="PTR2"/>
    <property type="match status" value="1"/>
</dbReference>
<dbReference type="PANTHER" id="PTHR23517:SF15">
    <property type="entry name" value="PROTON-DEPENDENT OLIGOPEPTIDE FAMILY TRANSPORT PROTEIN"/>
    <property type="match status" value="1"/>
</dbReference>
<dbReference type="GO" id="GO:1904680">
    <property type="term" value="F:peptide transmembrane transporter activity"/>
    <property type="evidence" value="ECO:0007669"/>
    <property type="project" value="InterPro"/>
</dbReference>
<dbReference type="PROSITE" id="PS01023">
    <property type="entry name" value="PTR2_2"/>
    <property type="match status" value="1"/>
</dbReference>
<dbReference type="PROSITE" id="PS01022">
    <property type="entry name" value="PTR2_1"/>
    <property type="match status" value="1"/>
</dbReference>
<dbReference type="InterPro" id="IPR018456">
    <property type="entry name" value="PTR2_symporter_CS"/>
</dbReference>
<dbReference type="InterPro" id="IPR000109">
    <property type="entry name" value="POT_fam"/>
</dbReference>
<feature type="transmembrane region" description="Helical" evidence="7">
    <location>
        <begin position="342"/>
        <end position="363"/>
    </location>
</feature>
<feature type="transmembrane region" description="Helical" evidence="7">
    <location>
        <begin position="474"/>
        <end position="493"/>
    </location>
</feature>
<feature type="transmembrane region" description="Helical" evidence="7">
    <location>
        <begin position="294"/>
        <end position="311"/>
    </location>
</feature>
<keyword evidence="6 7" id="KW-0472">Membrane</keyword>
<keyword evidence="2" id="KW-0813">Transport</keyword>
<feature type="transmembrane region" description="Helical" evidence="7">
    <location>
        <begin position="161"/>
        <end position="182"/>
    </location>
</feature>
<dbReference type="PANTHER" id="PTHR23517">
    <property type="entry name" value="RESISTANCE PROTEIN MDTM, PUTATIVE-RELATED-RELATED"/>
    <property type="match status" value="1"/>
</dbReference>
<dbReference type="EMBL" id="UINC01007969">
    <property type="protein sequence ID" value="SVA35893.1"/>
    <property type="molecule type" value="Genomic_DNA"/>
</dbReference>
<reference evidence="9" key="1">
    <citation type="submission" date="2018-05" db="EMBL/GenBank/DDBJ databases">
        <authorList>
            <person name="Lanie J.A."/>
            <person name="Ng W.-L."/>
            <person name="Kazmierczak K.M."/>
            <person name="Andrzejewski T.M."/>
            <person name="Davidsen T.M."/>
            <person name="Wayne K.J."/>
            <person name="Tettelin H."/>
            <person name="Glass J.I."/>
            <person name="Rusch D."/>
            <person name="Podicherti R."/>
            <person name="Tsui H.-C.T."/>
            <person name="Winkler M.E."/>
        </authorList>
    </citation>
    <scope>NUCLEOTIDE SEQUENCE</scope>
</reference>
<feature type="transmembrane region" description="Helical" evidence="7">
    <location>
        <begin position="409"/>
        <end position="432"/>
    </location>
</feature>
<evidence type="ECO:0000259" key="8">
    <source>
        <dbReference type="PROSITE" id="PS50850"/>
    </source>
</evidence>
<dbReference type="SUPFAM" id="SSF103473">
    <property type="entry name" value="MFS general substrate transporter"/>
    <property type="match status" value="2"/>
</dbReference>
<dbReference type="GO" id="GO:0006857">
    <property type="term" value="P:oligopeptide transport"/>
    <property type="evidence" value="ECO:0007669"/>
    <property type="project" value="InterPro"/>
</dbReference>
<dbReference type="PROSITE" id="PS50850">
    <property type="entry name" value="MFS"/>
    <property type="match status" value="1"/>
</dbReference>
<dbReference type="Gene3D" id="1.20.1250.20">
    <property type="entry name" value="MFS general substrate transporter like domains"/>
    <property type="match status" value="1"/>
</dbReference>
<dbReference type="CDD" id="cd17346">
    <property type="entry name" value="MFS_DtpA_like"/>
    <property type="match status" value="1"/>
</dbReference>
<feature type="transmembrane region" description="Helical" evidence="7">
    <location>
        <begin position="375"/>
        <end position="397"/>
    </location>
</feature>
<evidence type="ECO:0000256" key="1">
    <source>
        <dbReference type="ARBA" id="ARBA00004651"/>
    </source>
</evidence>
<feature type="transmembrane region" description="Helical" evidence="7">
    <location>
        <begin position="444"/>
        <end position="462"/>
    </location>
</feature>
<keyword evidence="5 7" id="KW-1133">Transmembrane helix</keyword>
<dbReference type="InterPro" id="IPR050171">
    <property type="entry name" value="MFS_Transporters"/>
</dbReference>
<dbReference type="InterPro" id="IPR005279">
    <property type="entry name" value="Dipep/tripep_permease"/>
</dbReference>
<gene>
    <name evidence="9" type="ORF">METZ01_LOCUS88747</name>
</gene>
<evidence type="ECO:0000256" key="6">
    <source>
        <dbReference type="ARBA" id="ARBA00023136"/>
    </source>
</evidence>
<evidence type="ECO:0000256" key="5">
    <source>
        <dbReference type="ARBA" id="ARBA00022989"/>
    </source>
</evidence>
<proteinExistence type="predicted"/>
<name>A0A381V9A6_9ZZZZ</name>
<keyword evidence="3" id="KW-1003">Cell membrane</keyword>
<sequence>MFYFFFYKVNLQTFESNNLQENQHPPGLRTLFFTEMWERMSFYGMRGILVLFMTATITQGGLNFNNISASAIYGIYAASVYLVTLPGGWIGDRLIGQQKAVLYGGFVIMIGHFFLALPNINTFYLGLIFVVLGTGLLKPNISAIVGTLYDKNESNRQSGFTIFYMAINIGSILGFFICGFLGEQIGWHYGFGAAGIGMALGLVQYIYSRSLLGEAGLYPSKKLSEKARKRTLKILSASLLIIIMFVVLVSFGLITLDPLPIANALTVFIASVAILYFTYIYVFGGLNQEEKKKIVMIFILFLGAAFFWAGFDQGGSSFNIFAKEYTNRIFLDWEYPASWLQVLNPALVVILSPFMAYLWIFLGKRMLDPSLPFKFGLGLILMAFGFVVVAMGAQVAISEGLAGAEWLLLTYLFHTLGELTLSPVGLSAISSLSPKRYVGQMMGIWFLASSLGAIIAGLLSGQATDEGLNSMPDLFNQIAIGSAAFGILLILIARPLHNWVFKES</sequence>
<feature type="transmembrane region" description="Helical" evidence="7">
    <location>
        <begin position="123"/>
        <end position="149"/>
    </location>
</feature>
<dbReference type="GO" id="GO:0005886">
    <property type="term" value="C:plasma membrane"/>
    <property type="evidence" value="ECO:0007669"/>
    <property type="project" value="UniProtKB-SubCell"/>
</dbReference>
<feature type="domain" description="Major facilitator superfamily (MFS) profile" evidence="8">
    <location>
        <begin position="30"/>
        <end position="498"/>
    </location>
</feature>
<accession>A0A381V9A6</accession>
<comment type="subcellular location">
    <subcellularLocation>
        <location evidence="1">Cell membrane</location>
        <topology evidence="1">Multi-pass membrane protein</topology>
    </subcellularLocation>
</comment>
<feature type="transmembrane region" description="Helical" evidence="7">
    <location>
        <begin position="67"/>
        <end position="88"/>
    </location>
</feature>
<organism evidence="9">
    <name type="scientific">marine metagenome</name>
    <dbReference type="NCBI Taxonomy" id="408172"/>
    <lineage>
        <taxon>unclassified sequences</taxon>
        <taxon>metagenomes</taxon>
        <taxon>ecological metagenomes</taxon>
    </lineage>
</organism>
<evidence type="ECO:0000256" key="2">
    <source>
        <dbReference type="ARBA" id="ARBA00022448"/>
    </source>
</evidence>
<feature type="transmembrane region" description="Helical" evidence="7">
    <location>
        <begin position="261"/>
        <end position="282"/>
    </location>
</feature>
<feature type="transmembrane region" description="Helical" evidence="7">
    <location>
        <begin position="188"/>
        <end position="207"/>
    </location>
</feature>
<protein>
    <recommendedName>
        <fullName evidence="8">Major facilitator superfamily (MFS) profile domain-containing protein</fullName>
    </recommendedName>
</protein>
<dbReference type="AlphaFoldDB" id="A0A381V9A6"/>
<feature type="transmembrane region" description="Helical" evidence="7">
    <location>
        <begin position="234"/>
        <end position="255"/>
    </location>
</feature>
<evidence type="ECO:0000256" key="4">
    <source>
        <dbReference type="ARBA" id="ARBA00022692"/>
    </source>
</evidence>
<dbReference type="NCBIfam" id="TIGR00924">
    <property type="entry name" value="yjdL_sub1_fam"/>
    <property type="match status" value="1"/>
</dbReference>
<dbReference type="InterPro" id="IPR036259">
    <property type="entry name" value="MFS_trans_sf"/>
</dbReference>
<feature type="transmembrane region" description="Helical" evidence="7">
    <location>
        <begin position="43"/>
        <end position="61"/>
    </location>
</feature>
<feature type="transmembrane region" description="Helical" evidence="7">
    <location>
        <begin position="100"/>
        <end position="117"/>
    </location>
</feature>